<evidence type="ECO:0000313" key="3">
    <source>
        <dbReference type="Proteomes" id="UP000573599"/>
    </source>
</evidence>
<organism evidence="2 3">
    <name type="scientific">Pedococcus badiiscoriae</name>
    <dbReference type="NCBI Taxonomy" id="642776"/>
    <lineage>
        <taxon>Bacteria</taxon>
        <taxon>Bacillati</taxon>
        <taxon>Actinomycetota</taxon>
        <taxon>Actinomycetes</taxon>
        <taxon>Micrococcales</taxon>
        <taxon>Intrasporangiaceae</taxon>
        <taxon>Pedococcus</taxon>
    </lineage>
</organism>
<dbReference type="AlphaFoldDB" id="A0A852WFG7"/>
<keyword evidence="3" id="KW-1185">Reference proteome</keyword>
<gene>
    <name evidence="2" type="ORF">BJ986_002460</name>
</gene>
<protein>
    <submittedName>
        <fullName evidence="2">Uncharacterized protein</fullName>
    </submittedName>
</protein>
<feature type="signal peptide" evidence="1">
    <location>
        <begin position="1"/>
        <end position="22"/>
    </location>
</feature>
<evidence type="ECO:0000313" key="2">
    <source>
        <dbReference type="EMBL" id="NYG07973.1"/>
    </source>
</evidence>
<name>A0A852WFG7_9MICO</name>
<dbReference type="RefSeq" id="WP_179422242.1">
    <property type="nucleotide sequence ID" value="NZ_JACCAB010000001.1"/>
</dbReference>
<keyword evidence="1" id="KW-0732">Signal</keyword>
<proteinExistence type="predicted"/>
<evidence type="ECO:0000256" key="1">
    <source>
        <dbReference type="SAM" id="SignalP"/>
    </source>
</evidence>
<accession>A0A852WFG7</accession>
<dbReference type="PROSITE" id="PS51257">
    <property type="entry name" value="PROKAR_LIPOPROTEIN"/>
    <property type="match status" value="1"/>
</dbReference>
<feature type="chain" id="PRO_5039260061" evidence="1">
    <location>
        <begin position="23"/>
        <end position="152"/>
    </location>
</feature>
<dbReference type="EMBL" id="JACCAB010000001">
    <property type="protein sequence ID" value="NYG07973.1"/>
    <property type="molecule type" value="Genomic_DNA"/>
</dbReference>
<dbReference type="Proteomes" id="UP000573599">
    <property type="component" value="Unassembled WGS sequence"/>
</dbReference>
<reference evidence="2 3" key="1">
    <citation type="submission" date="2020-07" db="EMBL/GenBank/DDBJ databases">
        <title>Sequencing the genomes of 1000 actinobacteria strains.</title>
        <authorList>
            <person name="Klenk H.-P."/>
        </authorList>
    </citation>
    <scope>NUCLEOTIDE SEQUENCE [LARGE SCALE GENOMIC DNA]</scope>
    <source>
        <strain evidence="2 3">DSM 23987</strain>
    </source>
</reference>
<comment type="caution">
    <text evidence="2">The sequence shown here is derived from an EMBL/GenBank/DDBJ whole genome shotgun (WGS) entry which is preliminary data.</text>
</comment>
<sequence length="152" mass="15645">MRAIRGKGIAIVGVLATVVALAGCGSPDPAAVQSAIASAPGIQGARVKVEHPGAPWNSQTGITIYVADSSTDAVTAAVRSALSELSKSALNGYPVMMDVVQGKPSDFSENNPEISAEVNLHDVTTNLGIKSTSPGTFLYLTSDEIRRVASQH</sequence>